<reference evidence="1" key="2">
    <citation type="journal article" date="2015" name="Gigascience">
        <title>Reconstructing a comprehensive transcriptome assembly of a white-pupal translocated strain of the pest fruit fly Bactrocera cucurbitae.</title>
        <authorList>
            <person name="Sim S.B."/>
            <person name="Calla B."/>
            <person name="Hall B."/>
            <person name="DeRego T."/>
            <person name="Geib S.M."/>
        </authorList>
    </citation>
    <scope>NUCLEOTIDE SEQUENCE</scope>
</reference>
<dbReference type="AlphaFoldDB" id="A0A0A1XAQ2"/>
<reference evidence="1" key="1">
    <citation type="submission" date="2014-11" db="EMBL/GenBank/DDBJ databases">
        <authorList>
            <person name="Geib S."/>
        </authorList>
    </citation>
    <scope>NUCLEOTIDE SEQUENCE</scope>
</reference>
<sequence length="608" mass="70882">MNFVAALKCGATPEVEAARCMNQLLRRSEAQGALCLALAADFINELYKAIGLETNINVQQLETAKFDWETTLCRHYVFHCNTIFFAAFERFLTQLSRTVGLEQLKAVESMTLQHYFEMLDVWRNCSTDLLKQDDDMQVQFLVEPLARINYILFLGAQKIRKLFDLELDMLNTICTYLLESALAGLFFEECHTYIAEGLSKVMEADFSLSKAFNEDAFKFFRLVFTVDQHKVTHSSILKCLTRMLAMLSRQQDTSSYRQFVSFLVEKDMQESYYTFLKLEKTTRILLATLDFLTKLQTHLLDLSCFSQTFLEAILALTLHTHENISLTAAELYIKMARRKASDDDYILKHILEFYFKEMTNADTLPLYVNALWCEFPYMQSMRIYLDLLKNATAVPLGMRYLIAQFTIVVYRKMLDPQVCGKYVKEFIHVFETLPTLFDVLNSQYLKGILLQLYSLTAQNYLCDGCDELNELLPNFEDYFVSAFRADTHLQYPYLYNLFAQFARCIEKTLHFDKLEMCAIHAYTEYEEVERLLVTKKSPSLRQSSAYCYILQKLSVLMQVDYNVFDQLEHIIQTLHVRLIETTQIHELADKQQVFIVFHLPCQPVPNIS</sequence>
<accession>A0A0A1XAQ2</accession>
<organism evidence="1">
    <name type="scientific">Zeugodacus cucurbitae</name>
    <name type="common">Melon fruit fly</name>
    <name type="synonym">Bactrocera cucurbitae</name>
    <dbReference type="NCBI Taxonomy" id="28588"/>
    <lineage>
        <taxon>Eukaryota</taxon>
        <taxon>Metazoa</taxon>
        <taxon>Ecdysozoa</taxon>
        <taxon>Arthropoda</taxon>
        <taxon>Hexapoda</taxon>
        <taxon>Insecta</taxon>
        <taxon>Pterygota</taxon>
        <taxon>Neoptera</taxon>
        <taxon>Endopterygota</taxon>
        <taxon>Diptera</taxon>
        <taxon>Brachycera</taxon>
        <taxon>Muscomorpha</taxon>
        <taxon>Tephritoidea</taxon>
        <taxon>Tephritidae</taxon>
        <taxon>Zeugodacus</taxon>
        <taxon>Zeugodacus</taxon>
    </lineage>
</organism>
<name>A0A0A1XAQ2_ZEUCU</name>
<evidence type="ECO:0000313" key="1">
    <source>
        <dbReference type="EMBL" id="JAD08202.1"/>
    </source>
</evidence>
<dbReference type="EMBL" id="GBXI01006090">
    <property type="protein sequence ID" value="JAD08202.1"/>
    <property type="molecule type" value="Transcribed_RNA"/>
</dbReference>
<proteinExistence type="predicted"/>
<protein>
    <submittedName>
        <fullName evidence="1">Primase D5</fullName>
    </submittedName>
</protein>
<gene>
    <name evidence="1" type="primary">D5R</name>
    <name evidence="1" type="ORF">g.38984</name>
</gene>